<gene>
    <name evidence="4" type="ORF">C1877_13210</name>
</gene>
<evidence type="ECO:0000313" key="5">
    <source>
        <dbReference type="Proteomes" id="UP000254000"/>
    </source>
</evidence>
<dbReference type="Proteomes" id="UP000254000">
    <property type="component" value="Unassembled WGS sequence"/>
</dbReference>
<feature type="transmembrane region" description="Helical" evidence="2">
    <location>
        <begin position="79"/>
        <end position="103"/>
    </location>
</feature>
<dbReference type="EMBL" id="PPTS01000009">
    <property type="protein sequence ID" value="RDB62563.1"/>
    <property type="molecule type" value="Genomic_DNA"/>
</dbReference>
<comment type="caution">
    <text evidence="4">The sequence shown here is derived from an EMBL/GenBank/DDBJ whole genome shotgun (WGS) entry which is preliminary data.</text>
</comment>
<proteinExistence type="inferred from homology"/>
<evidence type="ECO:0000256" key="2">
    <source>
        <dbReference type="SAM" id="Phobius"/>
    </source>
</evidence>
<comment type="similarity">
    <text evidence="1">Belongs to the bacterial sugar transferase family.</text>
</comment>
<keyword evidence="2" id="KW-1133">Transmembrane helix</keyword>
<dbReference type="AlphaFoldDB" id="A0A369LSP8"/>
<evidence type="ECO:0000256" key="1">
    <source>
        <dbReference type="ARBA" id="ARBA00006464"/>
    </source>
</evidence>
<dbReference type="PANTHER" id="PTHR30576">
    <property type="entry name" value="COLANIC BIOSYNTHESIS UDP-GLUCOSE LIPID CARRIER TRANSFERASE"/>
    <property type="match status" value="1"/>
</dbReference>
<evidence type="ECO:0000313" key="4">
    <source>
        <dbReference type="EMBL" id="RDB62563.1"/>
    </source>
</evidence>
<dbReference type="InterPro" id="IPR003362">
    <property type="entry name" value="Bact_transf"/>
</dbReference>
<dbReference type="PANTHER" id="PTHR30576:SF0">
    <property type="entry name" value="UNDECAPRENYL-PHOSPHATE N-ACETYLGALACTOSAMINYL 1-PHOSPHATE TRANSFERASE-RELATED"/>
    <property type="match status" value="1"/>
</dbReference>
<name>A0A369LSP8_9ACTN</name>
<keyword evidence="2" id="KW-0812">Transmembrane</keyword>
<accession>A0A369LSP8</accession>
<feature type="domain" description="Bacterial sugar transferase" evidence="3">
    <location>
        <begin position="77"/>
        <end position="204"/>
    </location>
</feature>
<protein>
    <recommendedName>
        <fullName evidence="3">Bacterial sugar transferase domain-containing protein</fullName>
    </recommendedName>
</protein>
<evidence type="ECO:0000259" key="3">
    <source>
        <dbReference type="Pfam" id="PF02397"/>
    </source>
</evidence>
<dbReference type="GO" id="GO:0016780">
    <property type="term" value="F:phosphotransferase activity, for other substituted phosphate groups"/>
    <property type="evidence" value="ECO:0007669"/>
    <property type="project" value="TreeGrafter"/>
</dbReference>
<organism evidence="4 5">
    <name type="scientific">Gordonibacter pamelaeae</name>
    <dbReference type="NCBI Taxonomy" id="471189"/>
    <lineage>
        <taxon>Bacteria</taxon>
        <taxon>Bacillati</taxon>
        <taxon>Actinomycetota</taxon>
        <taxon>Coriobacteriia</taxon>
        <taxon>Eggerthellales</taxon>
        <taxon>Eggerthellaceae</taxon>
        <taxon>Gordonibacter</taxon>
    </lineage>
</organism>
<sequence>MDGGGAIKLSEADLDKEETQEAAVEGEWSYHRGYAFDVGAEETASPSSAARAKRIRAEIGDEPLTGIESRPVYCAIKRAFDIVFSAAVLICFCWLFAIIAIVIKIDDPKGPVLFKQERVGKDGKTFTMHKFRTMCVDAEDKLPELQALNEKDGPVFKIARDPRNTRVGRVLRKASLDEAIQFFDVLTGKIPLRILKTRPEFSEESMGAFALPAKSSTNKEQAFSQVASCFASGLRMRRISKFNCNRIRGMEAQFLAKPVFGAVCA</sequence>
<reference evidence="4 5" key="1">
    <citation type="journal article" date="2018" name="Elife">
        <title>Discovery and characterization of a prevalent human gut bacterial enzyme sufficient for the inactivation of a family of plant toxins.</title>
        <authorList>
            <person name="Koppel N."/>
            <person name="Bisanz J.E."/>
            <person name="Pandelia M.E."/>
            <person name="Turnbaugh P.J."/>
            <person name="Balskus E.P."/>
        </authorList>
    </citation>
    <scope>NUCLEOTIDE SEQUENCE [LARGE SCALE GENOMIC DNA]</scope>
    <source>
        <strain evidence="4 5">3C</strain>
    </source>
</reference>
<dbReference type="OrthoDB" id="9808602at2"/>
<keyword evidence="5" id="KW-1185">Reference proteome</keyword>
<dbReference type="Pfam" id="PF02397">
    <property type="entry name" value="Bac_transf"/>
    <property type="match status" value="1"/>
</dbReference>
<keyword evidence="2" id="KW-0472">Membrane</keyword>